<dbReference type="EMBL" id="CP128399">
    <property type="protein sequence ID" value="WJW66933.1"/>
    <property type="molecule type" value="Genomic_DNA"/>
</dbReference>
<evidence type="ECO:0000256" key="3">
    <source>
        <dbReference type="ARBA" id="ARBA00022737"/>
    </source>
</evidence>
<dbReference type="GO" id="GO:0005737">
    <property type="term" value="C:cytoplasm"/>
    <property type="evidence" value="ECO:0007669"/>
    <property type="project" value="UniProtKB-SubCell"/>
</dbReference>
<keyword evidence="11" id="KW-1185">Reference proteome</keyword>
<gene>
    <name evidence="8" type="ORF">HXX08_04150</name>
    <name evidence="9" type="ORF">OZ401_000178</name>
</gene>
<feature type="domain" description="HTH cro/C1-type" evidence="7">
    <location>
        <begin position="16"/>
        <end position="69"/>
    </location>
</feature>
<dbReference type="AlphaFoldDB" id="A0A8T7LXT8"/>
<dbReference type="PANTHER" id="PTHR46630:SF1">
    <property type="entry name" value="TETRATRICOPEPTIDE REPEAT PROTEIN 29"/>
    <property type="match status" value="1"/>
</dbReference>
<dbReference type="Gene3D" id="1.25.40.10">
    <property type="entry name" value="Tetratricopeptide repeat domain"/>
    <property type="match status" value="3"/>
</dbReference>
<comment type="similarity">
    <text evidence="5">Belongs to the Rap family.</text>
</comment>
<evidence type="ECO:0000313" key="10">
    <source>
        <dbReference type="Proteomes" id="UP000521676"/>
    </source>
</evidence>
<evidence type="ECO:0000259" key="7">
    <source>
        <dbReference type="PROSITE" id="PS50943"/>
    </source>
</evidence>
<dbReference type="Pfam" id="PF01381">
    <property type="entry name" value="HTH_3"/>
    <property type="match status" value="1"/>
</dbReference>
<reference evidence="8 10" key="1">
    <citation type="submission" date="2020-06" db="EMBL/GenBank/DDBJ databases">
        <title>Anoxygenic phototrophic Chloroflexota member uses a Type I reaction center.</title>
        <authorList>
            <person name="Tsuji J.M."/>
            <person name="Shaw N.A."/>
            <person name="Nagashima S."/>
            <person name="Venkiteswaran J."/>
            <person name="Schiff S.L."/>
            <person name="Hanada S."/>
            <person name="Tank M."/>
            <person name="Neufeld J.D."/>
        </authorList>
    </citation>
    <scope>NUCLEOTIDE SEQUENCE [LARGE SCALE GENOMIC DNA]</scope>
    <source>
        <strain evidence="8">L227-S17</strain>
    </source>
</reference>
<dbReference type="InterPro" id="IPR001387">
    <property type="entry name" value="Cro/C1-type_HTH"/>
</dbReference>
<dbReference type="SMART" id="SM00028">
    <property type="entry name" value="TPR"/>
    <property type="match status" value="7"/>
</dbReference>
<sequence>MVNSANPGGESIHQLIREARLHRGLTQHQLVAPHYSVAYLSQVEQGRVLPSMEFLDFLAEQLNLNLEQLHKQLKTIKYFSGRKSREKIEMHLMNAHIVLQMNQPENALAFLKELENNQIPLDLLARYHSIFGETELKLKNYQAALEHLNIAIELRSAEPIINEADQILELERVRNHIGQVYYLTGNFPRAREEHLKCLDAISKGKITDRRFTMYIYANLGNENYILSENEQAVTYYREAASLAERNEDNQSLAGIYWGLGLAYRGLNNPALSKLYLLRSAELFEQIQEWNSVVILRSMVGRAQAEDGEIEEALETLLKAIGLAKYCRDTDSMINARLNLAYCYHLNREYEKALEQAELAIQSVQNTTRNHIFGQILAQLADEYLALGREEEGFAKYREAINVLKESGEIEIYHRVLKRYADALKGKYKLQEAFEVYRSAYLSFTK</sequence>
<dbReference type="Proteomes" id="UP000521676">
    <property type="component" value="Unassembled WGS sequence"/>
</dbReference>
<dbReference type="PROSITE" id="PS50005">
    <property type="entry name" value="TPR"/>
    <property type="match status" value="1"/>
</dbReference>
<dbReference type="RefSeq" id="WP_341468826.1">
    <property type="nucleotide sequence ID" value="NZ_CP128399.1"/>
</dbReference>
<dbReference type="PROSITE" id="PS50943">
    <property type="entry name" value="HTH_CROC1"/>
    <property type="match status" value="1"/>
</dbReference>
<dbReference type="CDD" id="cd00093">
    <property type="entry name" value="HTH_XRE"/>
    <property type="match status" value="1"/>
</dbReference>
<dbReference type="SUPFAM" id="SSF47413">
    <property type="entry name" value="lambda repressor-like DNA-binding domains"/>
    <property type="match status" value="1"/>
</dbReference>
<keyword evidence="4 6" id="KW-0802">TPR repeat</keyword>
<feature type="repeat" description="TPR" evidence="6">
    <location>
        <begin position="213"/>
        <end position="246"/>
    </location>
</feature>
<evidence type="ECO:0000256" key="2">
    <source>
        <dbReference type="ARBA" id="ARBA00022490"/>
    </source>
</evidence>
<name>A0A8T7LXT8_9CHLR</name>
<dbReference type="PANTHER" id="PTHR46630">
    <property type="entry name" value="TETRATRICOPEPTIDE REPEAT PROTEIN 29"/>
    <property type="match status" value="1"/>
</dbReference>
<dbReference type="InterPro" id="IPR011990">
    <property type="entry name" value="TPR-like_helical_dom_sf"/>
</dbReference>
<dbReference type="InterPro" id="IPR051476">
    <property type="entry name" value="Bac_ResReg_Asp_Phosphatase"/>
</dbReference>
<evidence type="ECO:0000256" key="5">
    <source>
        <dbReference type="ARBA" id="ARBA00038253"/>
    </source>
</evidence>
<protein>
    <submittedName>
        <fullName evidence="8">Helix-turn-helix domain-containing protein</fullName>
    </submittedName>
</protein>
<dbReference type="Proteomes" id="UP001431572">
    <property type="component" value="Chromosome 1"/>
</dbReference>
<evidence type="ECO:0000256" key="4">
    <source>
        <dbReference type="ARBA" id="ARBA00022803"/>
    </source>
</evidence>
<comment type="subcellular location">
    <subcellularLocation>
        <location evidence="1">Cytoplasm</location>
    </subcellularLocation>
</comment>
<reference evidence="9" key="2">
    <citation type="journal article" date="2024" name="Nature">
        <title>Anoxygenic phototroph of the Chloroflexota uses a type I reaction centre.</title>
        <authorList>
            <person name="Tsuji J.M."/>
            <person name="Shaw N.A."/>
            <person name="Nagashima S."/>
            <person name="Venkiteswaran J.J."/>
            <person name="Schiff S.L."/>
            <person name="Watanabe T."/>
            <person name="Fukui M."/>
            <person name="Hanada S."/>
            <person name="Tank M."/>
            <person name="Neufeld J.D."/>
        </authorList>
    </citation>
    <scope>NUCLEOTIDE SEQUENCE</scope>
    <source>
        <strain evidence="9">L227-S17</strain>
    </source>
</reference>
<organism evidence="8 10">
    <name type="scientific">Candidatus Chlorohelix allophototropha</name>
    <dbReference type="NCBI Taxonomy" id="3003348"/>
    <lineage>
        <taxon>Bacteria</taxon>
        <taxon>Bacillati</taxon>
        <taxon>Chloroflexota</taxon>
        <taxon>Chloroflexia</taxon>
        <taxon>Candidatus Chloroheliales</taxon>
        <taxon>Candidatus Chloroheliaceae</taxon>
        <taxon>Candidatus Chlorohelix</taxon>
    </lineage>
</organism>
<dbReference type="InterPro" id="IPR010982">
    <property type="entry name" value="Lambda_DNA-bd_dom_sf"/>
</dbReference>
<evidence type="ECO:0000256" key="6">
    <source>
        <dbReference type="PROSITE-ProRule" id="PRU00339"/>
    </source>
</evidence>
<evidence type="ECO:0000313" key="11">
    <source>
        <dbReference type="Proteomes" id="UP001431572"/>
    </source>
</evidence>
<dbReference type="SMART" id="SM00530">
    <property type="entry name" value="HTH_XRE"/>
    <property type="match status" value="1"/>
</dbReference>
<dbReference type="SUPFAM" id="SSF48452">
    <property type="entry name" value="TPR-like"/>
    <property type="match status" value="3"/>
</dbReference>
<evidence type="ECO:0000313" key="9">
    <source>
        <dbReference type="EMBL" id="WJW66933.1"/>
    </source>
</evidence>
<evidence type="ECO:0000313" key="8">
    <source>
        <dbReference type="EMBL" id="NWJ45052.1"/>
    </source>
</evidence>
<keyword evidence="3" id="KW-0677">Repeat</keyword>
<proteinExistence type="inferred from homology"/>
<accession>A0A8T7LXT8</accession>
<dbReference type="GO" id="GO:0003677">
    <property type="term" value="F:DNA binding"/>
    <property type="evidence" value="ECO:0007669"/>
    <property type="project" value="InterPro"/>
</dbReference>
<dbReference type="Gene3D" id="1.10.260.40">
    <property type="entry name" value="lambda repressor-like DNA-binding domains"/>
    <property type="match status" value="1"/>
</dbReference>
<evidence type="ECO:0000256" key="1">
    <source>
        <dbReference type="ARBA" id="ARBA00004496"/>
    </source>
</evidence>
<dbReference type="InterPro" id="IPR019734">
    <property type="entry name" value="TPR_rpt"/>
</dbReference>
<dbReference type="EMBL" id="JACATZ010000001">
    <property type="protein sequence ID" value="NWJ45052.1"/>
    <property type="molecule type" value="Genomic_DNA"/>
</dbReference>
<keyword evidence="2" id="KW-0963">Cytoplasm</keyword>